<comment type="caution">
    <text evidence="1">The sequence shown here is derived from an EMBL/GenBank/DDBJ whole genome shotgun (WGS) entry which is preliminary data.</text>
</comment>
<dbReference type="InterPro" id="IPR001702">
    <property type="entry name" value="Porin_Gram-ve"/>
</dbReference>
<name>A0A7H4PKK6_9ENTR</name>
<accession>A0A7H4PKK6</accession>
<dbReference type="Pfam" id="PF00267">
    <property type="entry name" value="Porin_1"/>
    <property type="match status" value="1"/>
</dbReference>
<dbReference type="Proteomes" id="UP000254863">
    <property type="component" value="Unassembled WGS sequence"/>
</dbReference>
<dbReference type="EMBL" id="UGMS01000003">
    <property type="protein sequence ID" value="STW78929.1"/>
    <property type="molecule type" value="Genomic_DNA"/>
</dbReference>
<dbReference type="Gene3D" id="2.40.160.10">
    <property type="entry name" value="Porin"/>
    <property type="match status" value="1"/>
</dbReference>
<dbReference type="InterPro" id="IPR023614">
    <property type="entry name" value="Porin_dom_sf"/>
</dbReference>
<proteinExistence type="predicted"/>
<sequence>MAMRIKVKTSKFIPAMFLITALFPALGWFQSRGKDIENSGDIYLMKYLDINLSWFLNKNFFTYVDYKINQLDKNTPFSISTDDTFGVGMTWQF</sequence>
<organism evidence="1 2">
    <name type="scientific">Klebsiella michiganensis</name>
    <dbReference type="NCBI Taxonomy" id="1134687"/>
    <lineage>
        <taxon>Bacteria</taxon>
        <taxon>Pseudomonadati</taxon>
        <taxon>Pseudomonadota</taxon>
        <taxon>Gammaproteobacteria</taxon>
        <taxon>Enterobacterales</taxon>
        <taxon>Enterobacteriaceae</taxon>
        <taxon>Klebsiella/Raoultella group</taxon>
        <taxon>Klebsiella</taxon>
    </lineage>
</organism>
<dbReference type="GO" id="GO:0015288">
    <property type="term" value="F:porin activity"/>
    <property type="evidence" value="ECO:0007669"/>
    <property type="project" value="InterPro"/>
</dbReference>
<reference evidence="1 2" key="1">
    <citation type="submission" date="2018-06" db="EMBL/GenBank/DDBJ databases">
        <authorList>
            <consortium name="Pathogen Informatics"/>
            <person name="Doyle S."/>
        </authorList>
    </citation>
    <scope>NUCLEOTIDE SEQUENCE [LARGE SCALE GENOMIC DNA]</scope>
    <source>
        <strain evidence="1 2">NCTC11685</strain>
    </source>
</reference>
<dbReference type="SUPFAM" id="SSF56935">
    <property type="entry name" value="Porins"/>
    <property type="match status" value="1"/>
</dbReference>
<evidence type="ECO:0000313" key="2">
    <source>
        <dbReference type="Proteomes" id="UP000254863"/>
    </source>
</evidence>
<evidence type="ECO:0000313" key="1">
    <source>
        <dbReference type="EMBL" id="STW78929.1"/>
    </source>
</evidence>
<gene>
    <name evidence="1" type="primary">phoE_6</name>
    <name evidence="1" type="ORF">NCTC11685_06247</name>
</gene>
<protein>
    <submittedName>
        <fullName evidence="1">Outer membrane pore protein E</fullName>
    </submittedName>
</protein>
<dbReference type="AlphaFoldDB" id="A0A7H4PKK6"/>
<dbReference type="GO" id="GO:0034220">
    <property type="term" value="P:monoatomic ion transmembrane transport"/>
    <property type="evidence" value="ECO:0007669"/>
    <property type="project" value="InterPro"/>
</dbReference>
<dbReference type="GO" id="GO:0009279">
    <property type="term" value="C:cell outer membrane"/>
    <property type="evidence" value="ECO:0007669"/>
    <property type="project" value="InterPro"/>
</dbReference>